<sequence>MSLTNTRFATFTSGIGKGQGGNLTVNVSDSVNLFNRSALTANTDGAGNAGHLTVNTSKLIIQNDQYKLESETGISTGALVNSSGQGGNLTVNASEFIKLIGNEPGSFPVNPNPATIQELSLLSVGIATTTEGPGDAGNLTLNTKQLITQDGAGVATVARLDSTGGNGGRLTINANQVWLQGKGGVGSASVGLGNAGELFLNAEQVTVTDGATITADTIGLGDASNLTINTKELLIDNGRVGAATLDLPQPGRAGNLTVNATESLQIRNSGVLSVQASAGGIAGNLTVETKQLMVEDGSIVTVSSPQGQAGNINIDAHRIDLNSGTISAETGVNAGREQEAANINLDRVEFLFIQDGSLIAAQANTQANGGNININAEDGFIIANSSANSDIIATAVEGNGGNIQISAHRIFGLEEQSGSFDALRSNDTNDISASSEFGTDGAITIDDLEIDPVQGAVELPTDTESPPLTQGCQPGMDGTGRFVNTERGGIPPNPSDPISSSVGWEDVQPAISRAEQLEETTAPKVIVEAQGWYVNERGEVILYANSPSTSTGFNCQSR</sequence>
<name>B4VV71_9CYAN</name>
<evidence type="ECO:0000313" key="2">
    <source>
        <dbReference type="Proteomes" id="UP000003835"/>
    </source>
</evidence>
<protein>
    <recommendedName>
        <fullName evidence="3">S-layer family protein</fullName>
    </recommendedName>
</protein>
<organism evidence="1 2">
    <name type="scientific">Coleofasciculus chthonoplastes PCC 7420</name>
    <dbReference type="NCBI Taxonomy" id="118168"/>
    <lineage>
        <taxon>Bacteria</taxon>
        <taxon>Bacillati</taxon>
        <taxon>Cyanobacteriota</taxon>
        <taxon>Cyanophyceae</taxon>
        <taxon>Coleofasciculales</taxon>
        <taxon>Coleofasciculaceae</taxon>
        <taxon>Coleofasciculus</taxon>
    </lineage>
</organism>
<accession>B4VV71</accession>
<dbReference type="InterPro" id="IPR011050">
    <property type="entry name" value="Pectin_lyase_fold/virulence"/>
</dbReference>
<dbReference type="InterPro" id="IPR012334">
    <property type="entry name" value="Pectin_lyas_fold"/>
</dbReference>
<keyword evidence="2" id="KW-1185">Reference proteome</keyword>
<reference evidence="1 2" key="1">
    <citation type="submission" date="2008-07" db="EMBL/GenBank/DDBJ databases">
        <authorList>
            <person name="Tandeau de Marsac N."/>
            <person name="Ferriera S."/>
            <person name="Johnson J."/>
            <person name="Kravitz S."/>
            <person name="Beeson K."/>
            <person name="Sutton G."/>
            <person name="Rogers Y.-H."/>
            <person name="Friedman R."/>
            <person name="Frazier M."/>
            <person name="Venter J.C."/>
        </authorList>
    </citation>
    <scope>NUCLEOTIDE SEQUENCE [LARGE SCALE GENOMIC DNA]</scope>
    <source>
        <strain evidence="1 2">PCC 7420</strain>
    </source>
</reference>
<dbReference type="AlphaFoldDB" id="B4VV71"/>
<dbReference type="Proteomes" id="UP000003835">
    <property type="component" value="Unassembled WGS sequence"/>
</dbReference>
<dbReference type="HOGENOM" id="CLU_001325_0_0_3"/>
<gene>
    <name evidence="1" type="ORF">MC7420_4251</name>
</gene>
<dbReference type="SUPFAM" id="SSF51126">
    <property type="entry name" value="Pectin lyase-like"/>
    <property type="match status" value="1"/>
</dbReference>
<dbReference type="eggNOG" id="COG3210">
    <property type="taxonomic scope" value="Bacteria"/>
</dbReference>
<dbReference type="EMBL" id="DS989854">
    <property type="protein sequence ID" value="EDX74266.1"/>
    <property type="molecule type" value="Genomic_DNA"/>
</dbReference>
<dbReference type="Gene3D" id="2.160.20.10">
    <property type="entry name" value="Single-stranded right-handed beta-helix, Pectin lyase-like"/>
    <property type="match status" value="1"/>
</dbReference>
<evidence type="ECO:0000313" key="1">
    <source>
        <dbReference type="EMBL" id="EDX74266.1"/>
    </source>
</evidence>
<evidence type="ECO:0008006" key="3">
    <source>
        <dbReference type="Google" id="ProtNLM"/>
    </source>
</evidence>
<dbReference type="STRING" id="118168.MC7420_4251"/>
<proteinExistence type="predicted"/>
<dbReference type="RefSeq" id="WP_006102571.1">
    <property type="nucleotide sequence ID" value="NZ_DS989854.1"/>
</dbReference>